<dbReference type="InterPro" id="IPR036378">
    <property type="entry name" value="FAS1_dom_sf"/>
</dbReference>
<dbReference type="Pfam" id="PF02469">
    <property type="entry name" value="Fasciclin"/>
    <property type="match status" value="1"/>
</dbReference>
<proteinExistence type="inferred from homology"/>
<reference evidence="4" key="1">
    <citation type="submission" date="2024-07" db="EMBL/GenBank/DDBJ databases">
        <title>Two chromosome-level genome assemblies of Korean endemic species Abeliophyllum distichum and Forsythia ovata (Oleaceae).</title>
        <authorList>
            <person name="Jang H."/>
        </authorList>
    </citation>
    <scope>NUCLEOTIDE SEQUENCE [LARGE SCALE GENOMIC DNA]</scope>
</reference>
<dbReference type="Proteomes" id="UP001604277">
    <property type="component" value="Unassembled WGS sequence"/>
</dbReference>
<protein>
    <submittedName>
        <fullName evidence="3">Fasciclin-like arabinogalactan protein 17</fullName>
    </submittedName>
</protein>
<feature type="domain" description="FAS1" evidence="2">
    <location>
        <begin position="1"/>
        <end position="124"/>
    </location>
</feature>
<evidence type="ECO:0000256" key="1">
    <source>
        <dbReference type="ARBA" id="ARBA00007843"/>
    </source>
</evidence>
<dbReference type="EMBL" id="JBFOLJ010000008">
    <property type="protein sequence ID" value="KAL2513523.1"/>
    <property type="molecule type" value="Genomic_DNA"/>
</dbReference>
<comment type="similarity">
    <text evidence="1">Belongs to the fasciclin-like AGP family.</text>
</comment>
<dbReference type="SMART" id="SM00554">
    <property type="entry name" value="FAS1"/>
    <property type="match status" value="1"/>
</dbReference>
<organism evidence="3 4">
    <name type="scientific">Forsythia ovata</name>
    <dbReference type="NCBI Taxonomy" id="205694"/>
    <lineage>
        <taxon>Eukaryota</taxon>
        <taxon>Viridiplantae</taxon>
        <taxon>Streptophyta</taxon>
        <taxon>Embryophyta</taxon>
        <taxon>Tracheophyta</taxon>
        <taxon>Spermatophyta</taxon>
        <taxon>Magnoliopsida</taxon>
        <taxon>eudicotyledons</taxon>
        <taxon>Gunneridae</taxon>
        <taxon>Pentapetalae</taxon>
        <taxon>asterids</taxon>
        <taxon>lamiids</taxon>
        <taxon>Lamiales</taxon>
        <taxon>Oleaceae</taxon>
        <taxon>Forsythieae</taxon>
        <taxon>Forsythia</taxon>
    </lineage>
</organism>
<dbReference type="PANTHER" id="PTHR32499:SF3">
    <property type="entry name" value="FASCICLIN-LIKE ARABINOGALACTAN PROTEIN 16"/>
    <property type="match status" value="1"/>
</dbReference>
<dbReference type="InterPro" id="IPR000782">
    <property type="entry name" value="FAS1_domain"/>
</dbReference>
<dbReference type="InterPro" id="IPR044654">
    <property type="entry name" value="FLA15/16/17/18"/>
</dbReference>
<dbReference type="PROSITE" id="PS50213">
    <property type="entry name" value="FAS1"/>
    <property type="match status" value="1"/>
</dbReference>
<name>A0ABD1TLB4_9LAMI</name>
<dbReference type="PANTHER" id="PTHR32499">
    <property type="entry name" value="FASCICLIN-LIKE ARABINOGALACTAN PROTEIN 16"/>
    <property type="match status" value="1"/>
</dbReference>
<evidence type="ECO:0000313" key="4">
    <source>
        <dbReference type="Proteomes" id="UP001604277"/>
    </source>
</evidence>
<dbReference type="Gene3D" id="2.30.180.10">
    <property type="entry name" value="FAS1 domain"/>
    <property type="match status" value="1"/>
</dbReference>
<gene>
    <name evidence="3" type="ORF">Fot_27494</name>
</gene>
<dbReference type="AlphaFoldDB" id="A0ABD1TLB4"/>
<sequence length="200" mass="22041">MAAKNFSLFCCAAASSTAVVRRCTFQSNIDIQGYVLTVMAPNDEAMAKLTTNWLSELGEPEQIMYYHLIPEYQTEESMYNLVRRFGKVRYDTLKLPNKVVAEEANGSVKFGQGEGFAYLFDPDIYTDGRISVQGIDGVLIPSEEIEPAPKVTPVAKVVSKQRRFSVICIWGYSPTSKPSRQASCSDETSIVTIGSAKAQG</sequence>
<evidence type="ECO:0000259" key="2">
    <source>
        <dbReference type="PROSITE" id="PS50213"/>
    </source>
</evidence>
<dbReference type="SUPFAM" id="SSF82153">
    <property type="entry name" value="FAS1 domain"/>
    <property type="match status" value="1"/>
</dbReference>
<accession>A0ABD1TLB4</accession>
<comment type="caution">
    <text evidence="3">The sequence shown here is derived from an EMBL/GenBank/DDBJ whole genome shotgun (WGS) entry which is preliminary data.</text>
</comment>
<keyword evidence="4" id="KW-1185">Reference proteome</keyword>
<evidence type="ECO:0000313" key="3">
    <source>
        <dbReference type="EMBL" id="KAL2513523.1"/>
    </source>
</evidence>